<dbReference type="Proteomes" id="UP001501676">
    <property type="component" value="Unassembled WGS sequence"/>
</dbReference>
<dbReference type="InterPro" id="IPR014284">
    <property type="entry name" value="RNA_pol_sigma-70_dom"/>
</dbReference>
<dbReference type="InterPro" id="IPR013325">
    <property type="entry name" value="RNA_pol_sigma_r2"/>
</dbReference>
<evidence type="ECO:0000256" key="3">
    <source>
        <dbReference type="ARBA" id="ARBA00023082"/>
    </source>
</evidence>
<dbReference type="EMBL" id="BAAAYN010000001">
    <property type="protein sequence ID" value="GAA3382005.1"/>
    <property type="molecule type" value="Genomic_DNA"/>
</dbReference>
<evidence type="ECO:0000256" key="2">
    <source>
        <dbReference type="ARBA" id="ARBA00023015"/>
    </source>
</evidence>
<organism evidence="8 9">
    <name type="scientific">Cryptosporangium minutisporangium</name>
    <dbReference type="NCBI Taxonomy" id="113569"/>
    <lineage>
        <taxon>Bacteria</taxon>
        <taxon>Bacillati</taxon>
        <taxon>Actinomycetota</taxon>
        <taxon>Actinomycetes</taxon>
        <taxon>Cryptosporangiales</taxon>
        <taxon>Cryptosporangiaceae</taxon>
        <taxon>Cryptosporangium</taxon>
    </lineage>
</organism>
<evidence type="ECO:0000259" key="6">
    <source>
        <dbReference type="Pfam" id="PF04542"/>
    </source>
</evidence>
<dbReference type="SUPFAM" id="SSF88659">
    <property type="entry name" value="Sigma3 and sigma4 domains of RNA polymerase sigma factors"/>
    <property type="match status" value="1"/>
</dbReference>
<dbReference type="InterPro" id="IPR014325">
    <property type="entry name" value="RNA_pol_sigma-E_actinobac"/>
</dbReference>
<comment type="similarity">
    <text evidence="1">Belongs to the sigma-70 factor family. ECF subfamily.</text>
</comment>
<dbReference type="PANTHER" id="PTHR43133">
    <property type="entry name" value="RNA POLYMERASE ECF-TYPE SIGMA FACTO"/>
    <property type="match status" value="1"/>
</dbReference>
<keyword evidence="3" id="KW-0731">Sigma factor</keyword>
<dbReference type="PANTHER" id="PTHR43133:SF50">
    <property type="entry name" value="ECF RNA POLYMERASE SIGMA FACTOR SIGM"/>
    <property type="match status" value="1"/>
</dbReference>
<dbReference type="InterPro" id="IPR013324">
    <property type="entry name" value="RNA_pol_sigma_r3/r4-like"/>
</dbReference>
<evidence type="ECO:0000259" key="7">
    <source>
        <dbReference type="Pfam" id="PF08281"/>
    </source>
</evidence>
<dbReference type="RefSeq" id="WP_345726000.1">
    <property type="nucleotide sequence ID" value="NZ_BAAAYN010000001.1"/>
</dbReference>
<dbReference type="Gene3D" id="1.10.1740.10">
    <property type="match status" value="1"/>
</dbReference>
<feature type="domain" description="RNA polymerase sigma-70 region 2" evidence="6">
    <location>
        <begin position="17"/>
        <end position="75"/>
    </location>
</feature>
<keyword evidence="9" id="KW-1185">Reference proteome</keyword>
<evidence type="ECO:0000256" key="5">
    <source>
        <dbReference type="ARBA" id="ARBA00023163"/>
    </source>
</evidence>
<evidence type="ECO:0000256" key="1">
    <source>
        <dbReference type="ARBA" id="ARBA00010641"/>
    </source>
</evidence>
<keyword evidence="5" id="KW-0804">Transcription</keyword>
<dbReference type="InterPro" id="IPR036388">
    <property type="entry name" value="WH-like_DNA-bd_sf"/>
</dbReference>
<dbReference type="InterPro" id="IPR039425">
    <property type="entry name" value="RNA_pol_sigma-70-like"/>
</dbReference>
<name>A0ABP6SPH1_9ACTN</name>
<reference evidence="9" key="1">
    <citation type="journal article" date="2019" name="Int. J. Syst. Evol. Microbiol.">
        <title>The Global Catalogue of Microorganisms (GCM) 10K type strain sequencing project: providing services to taxonomists for standard genome sequencing and annotation.</title>
        <authorList>
            <consortium name="The Broad Institute Genomics Platform"/>
            <consortium name="The Broad Institute Genome Sequencing Center for Infectious Disease"/>
            <person name="Wu L."/>
            <person name="Ma J."/>
        </authorList>
    </citation>
    <scope>NUCLEOTIDE SEQUENCE [LARGE SCALE GENOMIC DNA]</scope>
    <source>
        <strain evidence="9">JCM 9458</strain>
    </source>
</reference>
<evidence type="ECO:0000313" key="8">
    <source>
        <dbReference type="EMBL" id="GAA3382005.1"/>
    </source>
</evidence>
<dbReference type="SUPFAM" id="SSF88946">
    <property type="entry name" value="Sigma2 domain of RNA polymerase sigma factors"/>
    <property type="match status" value="1"/>
</dbReference>
<keyword evidence="2" id="KW-0805">Transcription regulation</keyword>
<dbReference type="CDD" id="cd06171">
    <property type="entry name" value="Sigma70_r4"/>
    <property type="match status" value="1"/>
</dbReference>
<dbReference type="Pfam" id="PF04542">
    <property type="entry name" value="Sigma70_r2"/>
    <property type="match status" value="1"/>
</dbReference>
<dbReference type="Gene3D" id="1.10.10.10">
    <property type="entry name" value="Winged helix-like DNA-binding domain superfamily/Winged helix DNA-binding domain"/>
    <property type="match status" value="1"/>
</dbReference>
<accession>A0ABP6SPH1</accession>
<dbReference type="NCBIfam" id="TIGR02983">
    <property type="entry name" value="SigE-fam_strep"/>
    <property type="match status" value="1"/>
</dbReference>
<dbReference type="InterPro" id="IPR013249">
    <property type="entry name" value="RNA_pol_sigma70_r4_t2"/>
</dbReference>
<proteinExistence type="inferred from homology"/>
<dbReference type="Pfam" id="PF08281">
    <property type="entry name" value="Sigma70_r4_2"/>
    <property type="match status" value="1"/>
</dbReference>
<evidence type="ECO:0000256" key="4">
    <source>
        <dbReference type="ARBA" id="ARBA00023125"/>
    </source>
</evidence>
<comment type="caution">
    <text evidence="8">The sequence shown here is derived from an EMBL/GenBank/DDBJ whole genome shotgun (WGS) entry which is preliminary data.</text>
</comment>
<keyword evidence="4" id="KW-0238">DNA-binding</keyword>
<gene>
    <name evidence="8" type="ORF">GCM10020369_02180</name>
</gene>
<sequence length="166" mass="18819">MPSTPFDEYVAARGMGLLRFAYLLTGDHHLAEDILQEALAKLHGRWSRLADTDQLTAYVRKAILRQYLTWRRRRSSGETPSELSLDFSAPGSDHAEALAERDSLWHALAGLPRQQRAAVVLRFYEDLDDDEIARLLKCSVPTVRSHISRGLARLRDSVHTVRGEAR</sequence>
<protein>
    <submittedName>
        <fullName evidence="8">SigE family RNA polymerase sigma factor</fullName>
    </submittedName>
</protein>
<evidence type="ECO:0000313" key="9">
    <source>
        <dbReference type="Proteomes" id="UP001501676"/>
    </source>
</evidence>
<feature type="domain" description="RNA polymerase sigma factor 70 region 4 type 2" evidence="7">
    <location>
        <begin position="102"/>
        <end position="154"/>
    </location>
</feature>
<dbReference type="InterPro" id="IPR007627">
    <property type="entry name" value="RNA_pol_sigma70_r2"/>
</dbReference>
<dbReference type="NCBIfam" id="TIGR02937">
    <property type="entry name" value="sigma70-ECF"/>
    <property type="match status" value="1"/>
</dbReference>